<feature type="transmembrane region" description="Helical" evidence="9">
    <location>
        <begin position="171"/>
        <end position="193"/>
    </location>
</feature>
<keyword evidence="2" id="KW-0813">Transport</keyword>
<evidence type="ECO:0000313" key="10">
    <source>
        <dbReference type="EMBL" id="CAD9309350.1"/>
    </source>
</evidence>
<evidence type="ECO:0000256" key="3">
    <source>
        <dbReference type="ARBA" id="ARBA00022475"/>
    </source>
</evidence>
<dbReference type="GO" id="GO:0005886">
    <property type="term" value="C:plasma membrane"/>
    <property type="evidence" value="ECO:0007669"/>
    <property type="project" value="UniProtKB-SubCell"/>
</dbReference>
<dbReference type="Pfam" id="PF25539">
    <property type="entry name" value="Bestrophin_2"/>
    <property type="match status" value="1"/>
</dbReference>
<dbReference type="PANTHER" id="PTHR33281:SF19">
    <property type="entry name" value="VOLTAGE-DEPENDENT ANION CHANNEL-FORMING PROTEIN YNEE"/>
    <property type="match status" value="1"/>
</dbReference>
<evidence type="ECO:0000256" key="1">
    <source>
        <dbReference type="ARBA" id="ARBA00004651"/>
    </source>
</evidence>
<comment type="subcellular location">
    <subcellularLocation>
        <location evidence="1">Cell membrane</location>
        <topology evidence="1">Multi-pass membrane protein</topology>
    </subcellularLocation>
</comment>
<accession>A0A7S1VRX8</accession>
<dbReference type="GO" id="GO:0005254">
    <property type="term" value="F:chloride channel activity"/>
    <property type="evidence" value="ECO:0007669"/>
    <property type="project" value="InterPro"/>
</dbReference>
<organism evidence="10">
    <name type="scientific">Grammatophora oceanica</name>
    <dbReference type="NCBI Taxonomy" id="210454"/>
    <lineage>
        <taxon>Eukaryota</taxon>
        <taxon>Sar</taxon>
        <taxon>Stramenopiles</taxon>
        <taxon>Ochrophyta</taxon>
        <taxon>Bacillariophyta</taxon>
        <taxon>Fragilariophyceae</taxon>
        <taxon>Fragilariophycidae</taxon>
        <taxon>Rhabdonematales</taxon>
        <taxon>Grammatophoraceae</taxon>
        <taxon>Grammatophora</taxon>
    </lineage>
</organism>
<evidence type="ECO:0000256" key="8">
    <source>
        <dbReference type="SAM" id="MobiDB-lite"/>
    </source>
</evidence>
<dbReference type="EMBL" id="HBGK01049484">
    <property type="protein sequence ID" value="CAD9309350.1"/>
    <property type="molecule type" value="Transcribed_RNA"/>
</dbReference>
<feature type="transmembrane region" description="Helical" evidence="9">
    <location>
        <begin position="205"/>
        <end position="224"/>
    </location>
</feature>
<evidence type="ECO:0000256" key="9">
    <source>
        <dbReference type="SAM" id="Phobius"/>
    </source>
</evidence>
<reference evidence="10" key="1">
    <citation type="submission" date="2021-01" db="EMBL/GenBank/DDBJ databases">
        <authorList>
            <person name="Corre E."/>
            <person name="Pelletier E."/>
            <person name="Niang G."/>
            <person name="Scheremetjew M."/>
            <person name="Finn R."/>
            <person name="Kale V."/>
            <person name="Holt S."/>
            <person name="Cochrane G."/>
            <person name="Meng A."/>
            <person name="Brown T."/>
            <person name="Cohen L."/>
        </authorList>
    </citation>
    <scope>NUCLEOTIDE SEQUENCE</scope>
    <source>
        <strain evidence="10">CCMP 410</strain>
    </source>
</reference>
<dbReference type="AlphaFoldDB" id="A0A7S1VRX8"/>
<evidence type="ECO:0008006" key="11">
    <source>
        <dbReference type="Google" id="ProtNLM"/>
    </source>
</evidence>
<feature type="transmembrane region" description="Helical" evidence="9">
    <location>
        <begin position="367"/>
        <end position="388"/>
    </location>
</feature>
<dbReference type="InterPro" id="IPR044669">
    <property type="entry name" value="YneE/VCCN1/2-like"/>
</dbReference>
<dbReference type="PANTHER" id="PTHR33281">
    <property type="entry name" value="UPF0187 PROTEIN YNEE"/>
    <property type="match status" value="1"/>
</dbReference>
<feature type="region of interest" description="Disordered" evidence="8">
    <location>
        <begin position="1"/>
        <end position="54"/>
    </location>
</feature>
<feature type="compositionally biased region" description="Polar residues" evidence="8">
    <location>
        <begin position="8"/>
        <end position="19"/>
    </location>
</feature>
<keyword evidence="7 9" id="KW-0472">Membrane</keyword>
<protein>
    <recommendedName>
        <fullName evidence="11">Bestrophin homolog</fullName>
    </recommendedName>
</protein>
<name>A0A7S1VRX8_9STRA</name>
<keyword evidence="3" id="KW-1003">Cell membrane</keyword>
<evidence type="ECO:0000256" key="4">
    <source>
        <dbReference type="ARBA" id="ARBA00022692"/>
    </source>
</evidence>
<sequence>MGREGGTKESNGSGESSLLTRMATVDTEASDAMGDVEQPKSQAPARPPISRRTSSMVIVRPRKCYARDDEMPTHPTPSFEEQQLQNNVNVDRLRFQRRPTDSTSATEMASIRLNLGLYGTYPLAKALLKHAAKRHAFLKQMGHKQIRSVKGTDGWFASILLWDARALDNVIWPWCVLMLNCIVCTTLVQYLGWDLNDSHLQSWDTTYSLVLKTSLAFLLVFRLNRVAVRYWETRTMWGTITLLTRGLVQSILIHLKAGPDRDQAIGWTASFAIATLHFIRGEATIPEPELAGFLPPHSIVKLQDAQHPPLYAAMQARFYLKRGMEYSFSPKDSSARAIHLNGMEEQLNGLIAQVSGMERIRSTPLPIVYVAHLRTFLLAYLFTLPYIWVEQWKWATIPLVAFTSVALLGIEGASSECEVPFRRDRANHLALDSYCMVILNNVQDLVVHAADMDMQLKQDGGDRMSSFCETLFEEDVER</sequence>
<keyword evidence="4 9" id="KW-0812">Transmembrane</keyword>
<gene>
    <name evidence="10" type="ORF">GOCE00092_LOCUS25958</name>
</gene>
<evidence type="ECO:0000256" key="7">
    <source>
        <dbReference type="ARBA" id="ARBA00023136"/>
    </source>
</evidence>
<evidence type="ECO:0000256" key="6">
    <source>
        <dbReference type="ARBA" id="ARBA00023065"/>
    </source>
</evidence>
<evidence type="ECO:0000256" key="2">
    <source>
        <dbReference type="ARBA" id="ARBA00022448"/>
    </source>
</evidence>
<keyword evidence="6" id="KW-0406">Ion transport</keyword>
<evidence type="ECO:0000256" key="5">
    <source>
        <dbReference type="ARBA" id="ARBA00022989"/>
    </source>
</evidence>
<feature type="transmembrane region" description="Helical" evidence="9">
    <location>
        <begin position="394"/>
        <end position="413"/>
    </location>
</feature>
<keyword evidence="5 9" id="KW-1133">Transmembrane helix</keyword>
<proteinExistence type="predicted"/>